<name>A0A2P2Q073_RHIMU</name>
<sequence>MLLLFGKVLCTQMCFLGTTLNC</sequence>
<dbReference type="AlphaFoldDB" id="A0A2P2Q073"/>
<reference evidence="1" key="1">
    <citation type="submission" date="2018-02" db="EMBL/GenBank/DDBJ databases">
        <title>Rhizophora mucronata_Transcriptome.</title>
        <authorList>
            <person name="Meera S.P."/>
            <person name="Sreeshan A."/>
            <person name="Augustine A."/>
        </authorList>
    </citation>
    <scope>NUCLEOTIDE SEQUENCE</scope>
    <source>
        <tissue evidence="1">Leaf</tissue>
    </source>
</reference>
<organism evidence="1">
    <name type="scientific">Rhizophora mucronata</name>
    <name type="common">Asiatic mangrove</name>
    <dbReference type="NCBI Taxonomy" id="61149"/>
    <lineage>
        <taxon>Eukaryota</taxon>
        <taxon>Viridiplantae</taxon>
        <taxon>Streptophyta</taxon>
        <taxon>Embryophyta</taxon>
        <taxon>Tracheophyta</taxon>
        <taxon>Spermatophyta</taxon>
        <taxon>Magnoliopsida</taxon>
        <taxon>eudicotyledons</taxon>
        <taxon>Gunneridae</taxon>
        <taxon>Pentapetalae</taxon>
        <taxon>rosids</taxon>
        <taxon>fabids</taxon>
        <taxon>Malpighiales</taxon>
        <taxon>Rhizophoraceae</taxon>
        <taxon>Rhizophora</taxon>
    </lineage>
</organism>
<dbReference type="EMBL" id="GGEC01079894">
    <property type="protein sequence ID" value="MBX60378.1"/>
    <property type="molecule type" value="Transcribed_RNA"/>
</dbReference>
<protein>
    <submittedName>
        <fullName evidence="1">Uncharacterized protein</fullName>
    </submittedName>
</protein>
<evidence type="ECO:0000313" key="1">
    <source>
        <dbReference type="EMBL" id="MBX60378.1"/>
    </source>
</evidence>
<accession>A0A2P2Q073</accession>
<proteinExistence type="predicted"/>